<keyword evidence="8 11" id="KW-0648">Protein biosynthesis</keyword>
<gene>
    <name evidence="11 13" type="primary">glyS</name>
    <name evidence="13" type="ORF">GCM10023144_40870</name>
</gene>
<dbReference type="Pfam" id="PF02092">
    <property type="entry name" value="tRNA_synt_2f"/>
    <property type="match status" value="1"/>
</dbReference>
<keyword evidence="6 11" id="KW-0547">Nucleotide-binding</keyword>
<evidence type="ECO:0000256" key="4">
    <source>
        <dbReference type="ARBA" id="ARBA00022490"/>
    </source>
</evidence>
<proteinExistence type="inferred from homology"/>
<evidence type="ECO:0000256" key="10">
    <source>
        <dbReference type="ARBA" id="ARBA00047937"/>
    </source>
</evidence>
<keyword evidence="4 11" id="KW-0963">Cytoplasm</keyword>
<name>A0ABP8HL22_9BURK</name>
<dbReference type="GO" id="GO:0016874">
    <property type="term" value="F:ligase activity"/>
    <property type="evidence" value="ECO:0007669"/>
    <property type="project" value="UniProtKB-KW"/>
</dbReference>
<dbReference type="RefSeq" id="WP_345251756.1">
    <property type="nucleotide sequence ID" value="NZ_BAABFO010000026.1"/>
</dbReference>
<keyword evidence="14" id="KW-1185">Reference proteome</keyword>
<dbReference type="PROSITE" id="PS50861">
    <property type="entry name" value="AA_TRNA_LIGASE_II_GLYAB"/>
    <property type="match status" value="1"/>
</dbReference>
<evidence type="ECO:0000256" key="1">
    <source>
        <dbReference type="ARBA" id="ARBA00004496"/>
    </source>
</evidence>
<comment type="caution">
    <text evidence="13">The sequence shown here is derived from an EMBL/GenBank/DDBJ whole genome shotgun (WGS) entry which is preliminary data.</text>
</comment>
<comment type="subunit">
    <text evidence="3 11">Tetramer of two alpha and two beta subunits.</text>
</comment>
<dbReference type="Proteomes" id="UP001501671">
    <property type="component" value="Unassembled WGS sequence"/>
</dbReference>
<evidence type="ECO:0000259" key="12">
    <source>
        <dbReference type="Pfam" id="PF05746"/>
    </source>
</evidence>
<dbReference type="InterPro" id="IPR008909">
    <property type="entry name" value="DALR_anticod-bd"/>
</dbReference>
<evidence type="ECO:0000256" key="7">
    <source>
        <dbReference type="ARBA" id="ARBA00022840"/>
    </source>
</evidence>
<dbReference type="EMBL" id="BAABFO010000026">
    <property type="protein sequence ID" value="GAA4340809.1"/>
    <property type="molecule type" value="Genomic_DNA"/>
</dbReference>
<evidence type="ECO:0000256" key="8">
    <source>
        <dbReference type="ARBA" id="ARBA00022917"/>
    </source>
</evidence>
<evidence type="ECO:0000256" key="9">
    <source>
        <dbReference type="ARBA" id="ARBA00023146"/>
    </source>
</evidence>
<evidence type="ECO:0000313" key="14">
    <source>
        <dbReference type="Proteomes" id="UP001501671"/>
    </source>
</evidence>
<evidence type="ECO:0000256" key="11">
    <source>
        <dbReference type="HAMAP-Rule" id="MF_00255"/>
    </source>
</evidence>
<feature type="domain" description="DALR anticodon binding" evidence="12">
    <location>
        <begin position="598"/>
        <end position="691"/>
    </location>
</feature>
<evidence type="ECO:0000256" key="3">
    <source>
        <dbReference type="ARBA" id="ARBA00011209"/>
    </source>
</evidence>
<dbReference type="InterPro" id="IPR006194">
    <property type="entry name" value="Gly-tRNA-synth_heterodimer"/>
</dbReference>
<dbReference type="PANTHER" id="PTHR30075:SF2">
    <property type="entry name" value="GLYCINE--TRNA LIGASE, CHLOROPLASTIC_MITOCHONDRIAL 2"/>
    <property type="match status" value="1"/>
</dbReference>
<dbReference type="EC" id="6.1.1.14" evidence="11"/>
<sequence>MAQSPQPLLVELFTEELPPKALDRLGRAFAEGIHAGLRGRGLVAGGNTVTPFASPRRLAVRLSAVLAKAPDAPFTEKLMPASVGLTADGQATPALLKKLAAKGLADVDVAALARESDGKNEQLVYRGVAPGAALAAGLQAALDEAIGGLPIPKVMSYQLADGVTTVRFVRPAHGLVALHGEQVVEVSALGLAAGRVVHGHRFQSAGPIELPSADAYETLLAGGGRVIASFAERRANIERQLREQAARLNASLGDEADVAPLLDEVCALVEYPTVYVGEFEQAFLAVPQECLILTMRLNQKYFPLFDAAGALTNRFLIVSNMALADPHNIIEGNQRVVRPRLADARFFFETDKKTPLAARVPQLATIVYHNKLGSQLERVERVRALARWVAERIAADPALADRAALLAKADLVTGMVGEFPELQGIMGAYYAAADGEAPEVVEAIRGQYRIRIERPVGAGDAPAAALFLAERAETLVGIWGIGLAPTGDKDPYGLRRAALGLISGFEQLAAGGRLAGGGLSLDSLLERAAALFPAAPPGVPGEVRAFVFERYRNQLAGQYERAAVDAVIAVAPPLEQVPARVAAVVAFSALPEAASLAAANKRIGNLLKKVEGEIGAVDAARLSEPAEKTLADTVRRLRPLADERFGQGDFAGALAVLSEARDPVDGFFADVMVMADDPAVRANRLALLAELHGAMNRVADLSRLAAS</sequence>
<comment type="catalytic activity">
    <reaction evidence="10 11">
        <text>tRNA(Gly) + glycine + ATP = glycyl-tRNA(Gly) + AMP + diphosphate</text>
        <dbReference type="Rhea" id="RHEA:16013"/>
        <dbReference type="Rhea" id="RHEA-COMP:9664"/>
        <dbReference type="Rhea" id="RHEA-COMP:9683"/>
        <dbReference type="ChEBI" id="CHEBI:30616"/>
        <dbReference type="ChEBI" id="CHEBI:33019"/>
        <dbReference type="ChEBI" id="CHEBI:57305"/>
        <dbReference type="ChEBI" id="CHEBI:78442"/>
        <dbReference type="ChEBI" id="CHEBI:78522"/>
        <dbReference type="ChEBI" id="CHEBI:456215"/>
        <dbReference type="EC" id="6.1.1.14"/>
    </reaction>
</comment>
<keyword evidence="5 11" id="KW-0436">Ligase</keyword>
<evidence type="ECO:0000256" key="6">
    <source>
        <dbReference type="ARBA" id="ARBA00022741"/>
    </source>
</evidence>
<accession>A0ABP8HL22</accession>
<evidence type="ECO:0000313" key="13">
    <source>
        <dbReference type="EMBL" id="GAA4340809.1"/>
    </source>
</evidence>
<dbReference type="PANTHER" id="PTHR30075">
    <property type="entry name" value="GLYCYL-TRNA SYNTHETASE"/>
    <property type="match status" value="1"/>
</dbReference>
<evidence type="ECO:0000256" key="2">
    <source>
        <dbReference type="ARBA" id="ARBA00008226"/>
    </source>
</evidence>
<evidence type="ECO:0000256" key="5">
    <source>
        <dbReference type="ARBA" id="ARBA00022598"/>
    </source>
</evidence>
<organism evidence="13 14">
    <name type="scientific">Pigmentiphaga soli</name>
    <dbReference type="NCBI Taxonomy" id="1007095"/>
    <lineage>
        <taxon>Bacteria</taxon>
        <taxon>Pseudomonadati</taxon>
        <taxon>Pseudomonadota</taxon>
        <taxon>Betaproteobacteria</taxon>
        <taxon>Burkholderiales</taxon>
        <taxon>Alcaligenaceae</taxon>
        <taxon>Pigmentiphaga</taxon>
    </lineage>
</organism>
<comment type="similarity">
    <text evidence="2 11">Belongs to the class-II aminoacyl-tRNA synthetase family.</text>
</comment>
<dbReference type="NCBIfam" id="TIGR00211">
    <property type="entry name" value="glyS"/>
    <property type="match status" value="1"/>
</dbReference>
<dbReference type="Pfam" id="PF05746">
    <property type="entry name" value="DALR_1"/>
    <property type="match status" value="1"/>
</dbReference>
<dbReference type="SUPFAM" id="SSF109604">
    <property type="entry name" value="HD-domain/PDEase-like"/>
    <property type="match status" value="1"/>
</dbReference>
<dbReference type="PRINTS" id="PR01045">
    <property type="entry name" value="TRNASYNTHGB"/>
</dbReference>
<keyword evidence="7 11" id="KW-0067">ATP-binding</keyword>
<comment type="subcellular location">
    <subcellularLocation>
        <location evidence="1 11">Cytoplasm</location>
    </subcellularLocation>
</comment>
<dbReference type="HAMAP" id="MF_00255">
    <property type="entry name" value="Gly_tRNA_synth_beta"/>
    <property type="match status" value="1"/>
</dbReference>
<protein>
    <recommendedName>
        <fullName evidence="11">Glycine--tRNA ligase beta subunit</fullName>
        <ecNumber evidence="11">6.1.1.14</ecNumber>
    </recommendedName>
    <alternativeName>
        <fullName evidence="11">Glycyl-tRNA synthetase beta subunit</fullName>
        <shortName evidence="11">GlyRS</shortName>
    </alternativeName>
</protein>
<dbReference type="InterPro" id="IPR015944">
    <property type="entry name" value="Gly-tRNA-synth_bsu"/>
</dbReference>
<reference evidence="14" key="1">
    <citation type="journal article" date="2019" name="Int. J. Syst. Evol. Microbiol.">
        <title>The Global Catalogue of Microorganisms (GCM) 10K type strain sequencing project: providing services to taxonomists for standard genome sequencing and annotation.</title>
        <authorList>
            <consortium name="The Broad Institute Genomics Platform"/>
            <consortium name="The Broad Institute Genome Sequencing Center for Infectious Disease"/>
            <person name="Wu L."/>
            <person name="Ma J."/>
        </authorList>
    </citation>
    <scope>NUCLEOTIDE SEQUENCE [LARGE SCALE GENOMIC DNA]</scope>
    <source>
        <strain evidence="14">JCM 17666</strain>
    </source>
</reference>
<keyword evidence="9 11" id="KW-0030">Aminoacyl-tRNA synthetase</keyword>